<reference evidence="1 2" key="1">
    <citation type="submission" date="2021-06" db="EMBL/GenBank/DDBJ databases">
        <authorList>
            <person name="Palmer J.M."/>
        </authorList>
    </citation>
    <scope>NUCLEOTIDE SEQUENCE [LARGE SCALE GENOMIC DNA]</scope>
    <source>
        <strain evidence="1 2">XR_2019</strain>
        <tissue evidence="1">Muscle</tissue>
    </source>
</reference>
<sequence>MYATFTVCLIQTKAFSLPLVLSKCPPLKSKSTKQVKFTPRRSSQIQGFRKSKYKNKKPALIPYRHDHHQPSLHVCLSFNQMIQTVQTMSASSFISPVDASLWSD</sequence>
<evidence type="ECO:0000313" key="1">
    <source>
        <dbReference type="EMBL" id="MEQ2269854.1"/>
    </source>
</evidence>
<comment type="caution">
    <text evidence="1">The sequence shown here is derived from an EMBL/GenBank/DDBJ whole genome shotgun (WGS) entry which is preliminary data.</text>
</comment>
<gene>
    <name evidence="1" type="ORF">XENORESO_011032</name>
</gene>
<proteinExistence type="predicted"/>
<protein>
    <submittedName>
        <fullName evidence="1">Uncharacterized protein</fullName>
    </submittedName>
</protein>
<dbReference type="EMBL" id="JAHRIM010053450">
    <property type="protein sequence ID" value="MEQ2269854.1"/>
    <property type="molecule type" value="Genomic_DNA"/>
</dbReference>
<evidence type="ECO:0000313" key="2">
    <source>
        <dbReference type="Proteomes" id="UP001444071"/>
    </source>
</evidence>
<name>A0ABV0WK34_9TELE</name>
<keyword evidence="2" id="KW-1185">Reference proteome</keyword>
<accession>A0ABV0WK34</accession>
<dbReference type="Proteomes" id="UP001444071">
    <property type="component" value="Unassembled WGS sequence"/>
</dbReference>
<organism evidence="1 2">
    <name type="scientific">Xenotaenia resolanae</name>
    <dbReference type="NCBI Taxonomy" id="208358"/>
    <lineage>
        <taxon>Eukaryota</taxon>
        <taxon>Metazoa</taxon>
        <taxon>Chordata</taxon>
        <taxon>Craniata</taxon>
        <taxon>Vertebrata</taxon>
        <taxon>Euteleostomi</taxon>
        <taxon>Actinopterygii</taxon>
        <taxon>Neopterygii</taxon>
        <taxon>Teleostei</taxon>
        <taxon>Neoteleostei</taxon>
        <taxon>Acanthomorphata</taxon>
        <taxon>Ovalentaria</taxon>
        <taxon>Atherinomorphae</taxon>
        <taxon>Cyprinodontiformes</taxon>
        <taxon>Goodeidae</taxon>
        <taxon>Xenotaenia</taxon>
    </lineage>
</organism>